<protein>
    <submittedName>
        <fullName evidence="10">Methyltransferase</fullName>
    </submittedName>
</protein>
<feature type="domain" description="RlmI-like PUA" evidence="9">
    <location>
        <begin position="6"/>
        <end position="72"/>
    </location>
</feature>
<dbReference type="SUPFAM" id="SSF88697">
    <property type="entry name" value="PUA domain-like"/>
    <property type="match status" value="1"/>
</dbReference>
<keyword evidence="11" id="KW-1185">Reference proteome</keyword>
<dbReference type="InterPro" id="IPR015947">
    <property type="entry name" value="PUA-like_sf"/>
</dbReference>
<dbReference type="CDD" id="cd11572">
    <property type="entry name" value="RlmI_M_like"/>
    <property type="match status" value="1"/>
</dbReference>
<evidence type="ECO:0000256" key="2">
    <source>
        <dbReference type="ARBA" id="ARBA00022490"/>
    </source>
</evidence>
<evidence type="ECO:0000256" key="1">
    <source>
        <dbReference type="ARBA" id="ARBA00004496"/>
    </source>
</evidence>
<proteinExistence type="inferred from homology"/>
<dbReference type="CDD" id="cd21153">
    <property type="entry name" value="PUA_RlmI"/>
    <property type="match status" value="1"/>
</dbReference>
<evidence type="ECO:0000256" key="3">
    <source>
        <dbReference type="ARBA" id="ARBA00022552"/>
    </source>
</evidence>
<keyword evidence="2" id="KW-0963">Cytoplasm</keyword>
<dbReference type="GO" id="GO:0008168">
    <property type="term" value="F:methyltransferase activity"/>
    <property type="evidence" value="ECO:0007669"/>
    <property type="project" value="UniProtKB-KW"/>
</dbReference>
<comment type="caution">
    <text evidence="10">The sequence shown here is derived from an EMBL/GenBank/DDBJ whole genome shotgun (WGS) entry which is preliminary data.</text>
</comment>
<dbReference type="InterPro" id="IPR041532">
    <property type="entry name" value="RlmI-like_PUA"/>
</dbReference>
<dbReference type="Gene3D" id="3.40.50.150">
    <property type="entry name" value="Vaccinia Virus protein VP39"/>
    <property type="match status" value="1"/>
</dbReference>
<dbReference type="InterPro" id="IPR029063">
    <property type="entry name" value="SAM-dependent_MTases_sf"/>
</dbReference>
<keyword evidence="6" id="KW-0949">S-adenosyl-L-methionine</keyword>
<dbReference type="Proteomes" id="UP000434044">
    <property type="component" value="Unassembled WGS sequence"/>
</dbReference>
<keyword evidence="3" id="KW-0698">rRNA processing</keyword>
<evidence type="ECO:0000259" key="8">
    <source>
        <dbReference type="Pfam" id="PF10672"/>
    </source>
</evidence>
<accession>A0A6N8E9I5</accession>
<dbReference type="Gene3D" id="3.30.750.80">
    <property type="entry name" value="RNA methyltransferase domain (HRMD) like"/>
    <property type="match status" value="1"/>
</dbReference>
<keyword evidence="5 10" id="KW-0808">Transferase</keyword>
<dbReference type="GO" id="GO:0003723">
    <property type="term" value="F:RNA binding"/>
    <property type="evidence" value="ECO:0007669"/>
    <property type="project" value="InterPro"/>
</dbReference>
<comment type="similarity">
    <text evidence="7">Belongs to the methyltransferase superfamily. RlmI family.</text>
</comment>
<dbReference type="Gene3D" id="2.30.130.10">
    <property type="entry name" value="PUA domain"/>
    <property type="match status" value="1"/>
</dbReference>
<dbReference type="Pfam" id="PF17785">
    <property type="entry name" value="PUA_3"/>
    <property type="match status" value="1"/>
</dbReference>
<dbReference type="PANTHER" id="PTHR42873:SF1">
    <property type="entry name" value="S-ADENOSYLMETHIONINE-DEPENDENT METHYLTRANSFERASE DOMAIN-CONTAINING PROTEIN"/>
    <property type="match status" value="1"/>
</dbReference>
<dbReference type="GO" id="GO:0006364">
    <property type="term" value="P:rRNA processing"/>
    <property type="evidence" value="ECO:0007669"/>
    <property type="project" value="UniProtKB-KW"/>
</dbReference>
<dbReference type="OrthoDB" id="9805492at2"/>
<evidence type="ECO:0000256" key="6">
    <source>
        <dbReference type="ARBA" id="ARBA00022691"/>
    </source>
</evidence>
<comment type="subcellular location">
    <subcellularLocation>
        <location evidence="1">Cytoplasm</location>
    </subcellularLocation>
</comment>
<dbReference type="RefSeq" id="WP_155448560.1">
    <property type="nucleotide sequence ID" value="NZ_WNKT01000003.1"/>
</dbReference>
<evidence type="ECO:0000313" key="11">
    <source>
        <dbReference type="Proteomes" id="UP000434044"/>
    </source>
</evidence>
<evidence type="ECO:0000256" key="4">
    <source>
        <dbReference type="ARBA" id="ARBA00022603"/>
    </source>
</evidence>
<dbReference type="Pfam" id="PF10672">
    <property type="entry name" value="Methyltrans_SAM"/>
    <property type="match status" value="1"/>
</dbReference>
<evidence type="ECO:0000259" key="9">
    <source>
        <dbReference type="Pfam" id="PF17785"/>
    </source>
</evidence>
<dbReference type="PANTHER" id="PTHR42873">
    <property type="entry name" value="RIBOSOMAL RNA LARGE SUBUNIT METHYLTRANSFERASE"/>
    <property type="match status" value="1"/>
</dbReference>
<dbReference type="SUPFAM" id="SSF53335">
    <property type="entry name" value="S-adenosyl-L-methionine-dependent methyltransferases"/>
    <property type="match status" value="1"/>
</dbReference>
<sequence length="398" mass="44394">MHTQPLILRKDQERRLLAGHCWIYSNEIDIRATPLKTLAPGQPVEILSQSERWIGHGYANPHSLICARIVSRERAQPLSPALWLARLHEALALRERLYTTPYYRLVFGESDGLPGLIVDRYGDRLAVQITTAGMERVRGEILAALEQLLRPTSIVLRNDTSVRELEGLEPGVECVLGEPASDWMLTEQGLEFAIDPMQGQKTGWFFDQAENRARLARYGVGERVLDVCSYIGAWGLRAAALGASEVTCVDSSAGALERLMCNAERNGLAARIRPLQGDAFEVLRELRDQGWRFDTVLLDPPAFIKRRKDEKDGTAAYQRLNRLGLELLEPGGLLVTSSCSFHMGRDGFQRVVQQAGQRAGRRLQLLETGQQGPDHPVHPAIPETAYLKTLFLRALSAS</sequence>
<dbReference type="InterPro" id="IPR036974">
    <property type="entry name" value="PUA_sf"/>
</dbReference>
<dbReference type="AlphaFoldDB" id="A0A6N8E9I5"/>
<dbReference type="GO" id="GO:0032259">
    <property type="term" value="P:methylation"/>
    <property type="evidence" value="ECO:0007669"/>
    <property type="project" value="UniProtKB-KW"/>
</dbReference>
<dbReference type="EMBL" id="WNKT01000003">
    <property type="protein sequence ID" value="MTW19988.1"/>
    <property type="molecule type" value="Genomic_DNA"/>
</dbReference>
<dbReference type="InterPro" id="IPR019614">
    <property type="entry name" value="SAM-dep_methyl-trfase"/>
</dbReference>
<gene>
    <name evidence="10" type="ORF">GJ668_02635</name>
</gene>
<dbReference type="GO" id="GO:0005737">
    <property type="term" value="C:cytoplasm"/>
    <property type="evidence" value="ECO:0007669"/>
    <property type="project" value="UniProtKB-SubCell"/>
</dbReference>
<evidence type="ECO:0000256" key="7">
    <source>
        <dbReference type="ARBA" id="ARBA00038091"/>
    </source>
</evidence>
<feature type="domain" description="S-adenosylmethionine-dependent methyltransferase" evidence="8">
    <location>
        <begin position="172"/>
        <end position="391"/>
    </location>
</feature>
<dbReference type="CDD" id="cd02440">
    <property type="entry name" value="AdoMet_MTases"/>
    <property type="match status" value="1"/>
</dbReference>
<organism evidence="10 11">
    <name type="scientific">Allochromatium palmeri</name>
    <dbReference type="NCBI Taxonomy" id="231048"/>
    <lineage>
        <taxon>Bacteria</taxon>
        <taxon>Pseudomonadati</taxon>
        <taxon>Pseudomonadota</taxon>
        <taxon>Gammaproteobacteria</taxon>
        <taxon>Chromatiales</taxon>
        <taxon>Chromatiaceae</taxon>
        <taxon>Allochromatium</taxon>
    </lineage>
</organism>
<name>A0A6N8E9I5_9GAMM</name>
<evidence type="ECO:0000313" key="10">
    <source>
        <dbReference type="EMBL" id="MTW19988.1"/>
    </source>
</evidence>
<evidence type="ECO:0000256" key="5">
    <source>
        <dbReference type="ARBA" id="ARBA00022679"/>
    </source>
</evidence>
<reference evidence="10 11" key="1">
    <citation type="submission" date="2019-11" db="EMBL/GenBank/DDBJ databases">
        <title>Whole-genome sequence of the anaerobic purple sulfur bacterium Allochromatium palmeri DSM 15591.</title>
        <authorList>
            <person name="Kyndt J.A."/>
            <person name="Meyer T.E."/>
        </authorList>
    </citation>
    <scope>NUCLEOTIDE SEQUENCE [LARGE SCALE GENOMIC DNA]</scope>
    <source>
        <strain evidence="10 11">DSM 15591</strain>
    </source>
</reference>
<keyword evidence="4 10" id="KW-0489">Methyltransferase</keyword>